<dbReference type="GO" id="GO:0004497">
    <property type="term" value="F:monooxygenase activity"/>
    <property type="evidence" value="ECO:0007669"/>
    <property type="project" value="UniProtKB-KW"/>
</dbReference>
<keyword evidence="1" id="KW-0560">Oxidoreductase</keyword>
<dbReference type="OrthoDB" id="9804891at2"/>
<dbReference type="InterPro" id="IPR011008">
    <property type="entry name" value="Dimeric_a/b-barrel"/>
</dbReference>
<organism evidence="1 2">
    <name type="scientific">Nitrosospira briensis</name>
    <dbReference type="NCBI Taxonomy" id="35799"/>
    <lineage>
        <taxon>Bacteria</taxon>
        <taxon>Pseudomonadati</taxon>
        <taxon>Pseudomonadota</taxon>
        <taxon>Betaproteobacteria</taxon>
        <taxon>Nitrosomonadales</taxon>
        <taxon>Nitrosomonadaceae</taxon>
        <taxon>Nitrosospira</taxon>
    </lineage>
</organism>
<keyword evidence="2" id="KW-1185">Reference proteome</keyword>
<reference evidence="2" key="1">
    <citation type="submission" date="2016-10" db="EMBL/GenBank/DDBJ databases">
        <authorList>
            <person name="Varghese N."/>
        </authorList>
    </citation>
    <scope>NUCLEOTIDE SEQUENCE [LARGE SCALE GENOMIC DNA]</scope>
    <source>
        <strain evidence="2">Nsp8</strain>
    </source>
</reference>
<evidence type="ECO:0000313" key="2">
    <source>
        <dbReference type="Proteomes" id="UP000183107"/>
    </source>
</evidence>
<proteinExistence type="predicted"/>
<protein>
    <submittedName>
        <fullName evidence="1">Quinol monooxygenase YgiN</fullName>
    </submittedName>
</protein>
<dbReference type="AlphaFoldDB" id="A0A1I5F1K8"/>
<dbReference type="STRING" id="1266925.GCA_000619905_02445"/>
<dbReference type="Proteomes" id="UP000183107">
    <property type="component" value="Unassembled WGS sequence"/>
</dbReference>
<name>A0A1I5F1K8_9PROT</name>
<dbReference type="SUPFAM" id="SSF54909">
    <property type="entry name" value="Dimeric alpha+beta barrel"/>
    <property type="match status" value="1"/>
</dbReference>
<gene>
    <name evidence="1" type="ORF">SAMN05216386_2834</name>
</gene>
<sequence>MVTVALFVRLQAKPGREADVENFLRQGLTMASQETTTPIWFALRLGPSTFGIFDAFVDEAGRSAHLSGPIAEALMANAADLLAEPPQIEHVDVLGVKLPS</sequence>
<dbReference type="Gene3D" id="3.30.70.100">
    <property type="match status" value="1"/>
</dbReference>
<keyword evidence="1" id="KW-0503">Monooxygenase</keyword>
<dbReference type="EMBL" id="FOVJ01000010">
    <property type="protein sequence ID" value="SFO17530.1"/>
    <property type="molecule type" value="Genomic_DNA"/>
</dbReference>
<accession>A0A1I5F1K8</accession>
<evidence type="ECO:0000313" key="1">
    <source>
        <dbReference type="EMBL" id="SFO17530.1"/>
    </source>
</evidence>
<dbReference type="RefSeq" id="WP_074798531.1">
    <property type="nucleotide sequence ID" value="NZ_FOVJ01000010.1"/>
</dbReference>